<dbReference type="GO" id="GO:0008479">
    <property type="term" value="F:tRNA-guanosine(34) queuine transglycosylase activity"/>
    <property type="evidence" value="ECO:0007669"/>
    <property type="project" value="InterPro"/>
</dbReference>
<feature type="domain" description="tRNA-guanine(15) transglycosylase-like" evidence="5">
    <location>
        <begin position="56"/>
        <end position="147"/>
    </location>
</feature>
<dbReference type="PANTHER" id="PTHR43468:SF1">
    <property type="entry name" value="TRNA-GUANOSINE(34) QUEUINE TRANSGLYCOSYLASE"/>
    <property type="match status" value="1"/>
</dbReference>
<dbReference type="GO" id="GO:0046872">
    <property type="term" value="F:metal ion binding"/>
    <property type="evidence" value="ECO:0007669"/>
    <property type="project" value="UniProtKB-KW"/>
</dbReference>
<dbReference type="PANTHER" id="PTHR43468">
    <property type="match status" value="1"/>
</dbReference>
<name>A0AB34J8M5_PRYPA</name>
<proteinExistence type="predicted"/>
<dbReference type="GO" id="GO:0006400">
    <property type="term" value="P:tRNA modification"/>
    <property type="evidence" value="ECO:0007669"/>
    <property type="project" value="InterPro"/>
</dbReference>
<evidence type="ECO:0000313" key="7">
    <source>
        <dbReference type="Proteomes" id="UP001515480"/>
    </source>
</evidence>
<evidence type="ECO:0000256" key="3">
    <source>
        <dbReference type="ARBA" id="ARBA00022694"/>
    </source>
</evidence>
<dbReference type="InterPro" id="IPR002616">
    <property type="entry name" value="tRNA_ribo_trans-like"/>
</dbReference>
<feature type="domain" description="tRNA-guanine(15) transglycosylase-like" evidence="5">
    <location>
        <begin position="193"/>
        <end position="449"/>
    </location>
</feature>
<keyword evidence="4" id="KW-0479">Metal-binding</keyword>
<evidence type="ECO:0000256" key="2">
    <source>
        <dbReference type="ARBA" id="ARBA00022679"/>
    </source>
</evidence>
<protein>
    <recommendedName>
        <fullName evidence="5">tRNA-guanine(15) transglycosylase-like domain-containing protein</fullName>
    </recommendedName>
</protein>
<keyword evidence="7" id="KW-1185">Reference proteome</keyword>
<evidence type="ECO:0000313" key="6">
    <source>
        <dbReference type="EMBL" id="KAL1515713.1"/>
    </source>
</evidence>
<dbReference type="AlphaFoldDB" id="A0AB34J8M5"/>
<evidence type="ECO:0000256" key="1">
    <source>
        <dbReference type="ARBA" id="ARBA00022676"/>
    </source>
</evidence>
<comment type="caution">
    <text evidence="6">The sequence shown here is derived from an EMBL/GenBank/DDBJ whole genome shotgun (WGS) entry which is preliminary data.</text>
</comment>
<dbReference type="Gene3D" id="3.20.20.105">
    <property type="entry name" value="Queuine tRNA-ribosyltransferase-like"/>
    <property type="match status" value="1"/>
</dbReference>
<dbReference type="InterPro" id="IPR004803">
    <property type="entry name" value="TGT"/>
</dbReference>
<dbReference type="EMBL" id="JBGBPQ010000011">
    <property type="protein sequence ID" value="KAL1515713.1"/>
    <property type="molecule type" value="Genomic_DNA"/>
</dbReference>
<gene>
    <name evidence="6" type="ORF">AB1Y20_002329</name>
</gene>
<reference evidence="6 7" key="1">
    <citation type="journal article" date="2024" name="Science">
        <title>Giant polyketide synthase enzymes in the biosynthesis of giant marine polyether toxins.</title>
        <authorList>
            <person name="Fallon T.R."/>
            <person name="Shende V.V."/>
            <person name="Wierzbicki I.H."/>
            <person name="Pendleton A.L."/>
            <person name="Watervoot N.F."/>
            <person name="Auber R.P."/>
            <person name="Gonzalez D.J."/>
            <person name="Wisecaver J.H."/>
            <person name="Moore B.S."/>
        </authorList>
    </citation>
    <scope>NUCLEOTIDE SEQUENCE [LARGE SCALE GENOMIC DNA]</scope>
    <source>
        <strain evidence="6 7">12B1</strain>
    </source>
</reference>
<keyword evidence="3" id="KW-0819">tRNA processing</keyword>
<organism evidence="6 7">
    <name type="scientific">Prymnesium parvum</name>
    <name type="common">Toxic golden alga</name>
    <dbReference type="NCBI Taxonomy" id="97485"/>
    <lineage>
        <taxon>Eukaryota</taxon>
        <taxon>Haptista</taxon>
        <taxon>Haptophyta</taxon>
        <taxon>Prymnesiophyceae</taxon>
        <taxon>Prymnesiales</taxon>
        <taxon>Prymnesiaceae</taxon>
        <taxon>Prymnesium</taxon>
    </lineage>
</organism>
<keyword evidence="2" id="KW-0808">Transferase</keyword>
<evidence type="ECO:0000256" key="4">
    <source>
        <dbReference type="ARBA" id="ARBA00022723"/>
    </source>
</evidence>
<dbReference type="Pfam" id="PF01702">
    <property type="entry name" value="TGT"/>
    <property type="match status" value="2"/>
</dbReference>
<dbReference type="InterPro" id="IPR036511">
    <property type="entry name" value="TGT-like_sf"/>
</dbReference>
<dbReference type="SUPFAM" id="SSF51713">
    <property type="entry name" value="tRNA-guanine transglycosylase"/>
    <property type="match status" value="1"/>
</dbReference>
<evidence type="ECO:0000259" key="5">
    <source>
        <dbReference type="Pfam" id="PF01702"/>
    </source>
</evidence>
<keyword evidence="1" id="KW-0328">Glycosyltransferase</keyword>
<dbReference type="NCBIfam" id="TIGR00449">
    <property type="entry name" value="tgt_general"/>
    <property type="match status" value="1"/>
</dbReference>
<sequence>MRVRAARLLRSGRPRPFASLAPPPLDAGGVATPRWPEWSPRDFFHFELLHQSSRSAARVGRIHTPHGAIDTPGFVPVGTNGALKFVDFDRADAAGMQLMFANSYHLLVHPGADVVARAGGLHTFIGRPHAPLITDSGGFQVFSLAHQGEVLMPGEAPPREAGSRAEAAAAYEPPSSLKGARPLAARLKYAQDGGGAPMVKLSEDGVQLRSYRDGQMLFLSPETSVDAQKALGADIIIPLDELPGPHADGAALERSLRRTHAWEARSLRHHLKAPQRQAMYGVLHGGLDERLRRESAEWLCSLPFDGFAIGGSLGKERAQMLALLRFVTPMLPHERPVHLLGIADELSIPEAVLSGIDTFDSCWPTRLGRHGTLLTRSGRMRIGKAVYRDDYGPIDEGCDGFVSTNYSRAYLHHLWKAREPLVHGLLTLHNIKFMMDLCANTRSKILANEI</sequence>
<dbReference type="Proteomes" id="UP001515480">
    <property type="component" value="Unassembled WGS sequence"/>
</dbReference>
<accession>A0AB34J8M5</accession>
<dbReference type="NCBIfam" id="TIGR00430">
    <property type="entry name" value="Q_tRNA_tgt"/>
    <property type="match status" value="1"/>
</dbReference>